<dbReference type="EMBL" id="UYRU01081372">
    <property type="protein sequence ID" value="VDN31825.1"/>
    <property type="molecule type" value="Genomic_DNA"/>
</dbReference>
<evidence type="ECO:0000313" key="2">
    <source>
        <dbReference type="Proteomes" id="UP000281553"/>
    </source>
</evidence>
<reference evidence="1 2" key="1">
    <citation type="submission" date="2018-11" db="EMBL/GenBank/DDBJ databases">
        <authorList>
            <consortium name="Pathogen Informatics"/>
        </authorList>
    </citation>
    <scope>NUCLEOTIDE SEQUENCE [LARGE SCALE GENOMIC DNA]</scope>
</reference>
<proteinExistence type="predicted"/>
<protein>
    <submittedName>
        <fullName evidence="1">Uncharacterized protein</fullName>
    </submittedName>
</protein>
<accession>A0A3P7MQ41</accession>
<dbReference type="AlphaFoldDB" id="A0A3P7MQ41"/>
<gene>
    <name evidence="1" type="ORF">DILT_LOCUS15840</name>
</gene>
<evidence type="ECO:0000313" key="1">
    <source>
        <dbReference type="EMBL" id="VDN31825.1"/>
    </source>
</evidence>
<sequence length="77" mass="8250">MRKVLFRQQAATLDAALRLARQEEALEAACSPSGVIFGLLRFEPRPLWKPKPLLTGVSADPLSLVGPMASSVALPPP</sequence>
<organism evidence="1 2">
    <name type="scientific">Dibothriocephalus latus</name>
    <name type="common">Fish tapeworm</name>
    <name type="synonym">Diphyllobothrium latum</name>
    <dbReference type="NCBI Taxonomy" id="60516"/>
    <lineage>
        <taxon>Eukaryota</taxon>
        <taxon>Metazoa</taxon>
        <taxon>Spiralia</taxon>
        <taxon>Lophotrochozoa</taxon>
        <taxon>Platyhelminthes</taxon>
        <taxon>Cestoda</taxon>
        <taxon>Eucestoda</taxon>
        <taxon>Diphyllobothriidea</taxon>
        <taxon>Diphyllobothriidae</taxon>
        <taxon>Dibothriocephalus</taxon>
    </lineage>
</organism>
<dbReference type="Proteomes" id="UP000281553">
    <property type="component" value="Unassembled WGS sequence"/>
</dbReference>
<keyword evidence="2" id="KW-1185">Reference proteome</keyword>
<name>A0A3P7MQ41_DIBLA</name>